<dbReference type="SUPFAM" id="SSF56059">
    <property type="entry name" value="Glutathione synthetase ATP-binding domain-like"/>
    <property type="match status" value="1"/>
</dbReference>
<proteinExistence type="predicted"/>
<dbReference type="Gene3D" id="3.40.50.11290">
    <property type="match status" value="1"/>
</dbReference>
<dbReference type="Proteomes" id="UP001495147">
    <property type="component" value="Unassembled WGS sequence"/>
</dbReference>
<comment type="caution">
    <text evidence="4">The sequence shown here is derived from an EMBL/GenBank/DDBJ whole genome shotgun (WGS) entry which is preliminary data.</text>
</comment>
<organism evidence="4 5">
    <name type="scientific">Roseateles paludis</name>
    <dbReference type="NCBI Taxonomy" id="3145238"/>
    <lineage>
        <taxon>Bacteria</taxon>
        <taxon>Pseudomonadati</taxon>
        <taxon>Pseudomonadota</taxon>
        <taxon>Betaproteobacteria</taxon>
        <taxon>Burkholderiales</taxon>
        <taxon>Sphaerotilaceae</taxon>
        <taxon>Roseateles</taxon>
    </lineage>
</organism>
<evidence type="ECO:0000313" key="4">
    <source>
        <dbReference type="EMBL" id="MEO3691593.1"/>
    </source>
</evidence>
<reference evidence="4 5" key="1">
    <citation type="submission" date="2024-05" db="EMBL/GenBank/DDBJ databases">
        <title>Roseateles sp. DJS-2-20 16S ribosomal RNA gene Genome sequencing and assembly.</title>
        <authorList>
            <person name="Woo H."/>
        </authorList>
    </citation>
    <scope>NUCLEOTIDE SEQUENCE [LARGE SCALE GENOMIC DNA]</scope>
    <source>
        <strain evidence="4 5">DJS-2-20</strain>
    </source>
</reference>
<dbReference type="PANTHER" id="PTHR34595:SF2">
    <property type="entry name" value="BLR2978 PROTEIN"/>
    <property type="match status" value="1"/>
</dbReference>
<dbReference type="Pfam" id="PF14403">
    <property type="entry name" value="CP_ATPgrasp_2"/>
    <property type="match status" value="1"/>
</dbReference>
<feature type="domain" description="DUF403" evidence="2">
    <location>
        <begin position="540"/>
        <end position="851"/>
    </location>
</feature>
<keyword evidence="5" id="KW-1185">Reference proteome</keyword>
<evidence type="ECO:0000256" key="1">
    <source>
        <dbReference type="SAM" id="MobiDB-lite"/>
    </source>
</evidence>
<feature type="domain" description="Circularly permuted ATP-grasp type 2" evidence="3">
    <location>
        <begin position="107"/>
        <end position="487"/>
    </location>
</feature>
<dbReference type="InterPro" id="IPR007296">
    <property type="entry name" value="DUF403"/>
</dbReference>
<feature type="compositionally biased region" description="Polar residues" evidence="1">
    <location>
        <begin position="1"/>
        <end position="10"/>
    </location>
</feature>
<evidence type="ECO:0000259" key="3">
    <source>
        <dbReference type="Pfam" id="PF14403"/>
    </source>
</evidence>
<feature type="region of interest" description="Disordered" evidence="1">
    <location>
        <begin position="1"/>
        <end position="29"/>
    </location>
</feature>
<gene>
    <name evidence="4" type="ORF">ABDJ85_08945</name>
</gene>
<dbReference type="InterPro" id="IPR051680">
    <property type="entry name" value="ATP-dep_Glu-Cys_Ligase-2"/>
</dbReference>
<dbReference type="EMBL" id="JBDPZD010000002">
    <property type="protein sequence ID" value="MEO3691593.1"/>
    <property type="molecule type" value="Genomic_DNA"/>
</dbReference>
<accession>A0ABV0G1J3</accession>
<sequence>MSALEFSSESRPAPLGGLPAAYRSTQPGRPGHFNELTGRVHAPGESQRSLSPLWQAFWQATPQASGAELDALVARVRRRVQDDGASYNVHGDPGSSRSRQWPLELLPMLISSQDWAGIDAGVRQRARMLNATLADVYGQRRLLHDGLLPTDLVLAHPSYLRPMHGCRPPGGVHLHVLAVDLARCEDGRWWVVGQRTQVPSGLGYILENRLVVAQQFPQAFREMGVQRLAASYRDLLAGLTRLSPAGARSRVALLTPGPRNETYFEHAFLARYLGIALVEGGDLTVREDKVYLKTLTGLERVHVLLRRVDDDFLDPLELRPDSALGVPGLIQALRAGEVVVANAPGSGWLESPGLSAFWPGVAEALLGESLSLPAVTTWWCGEAGVWASLRNRLREFIVVPSFPAAETTHSFDPVVGAELSADKLAELARRIEAEPAAFTLQAPVKLSHQPVWTGRHLEPRAAVLRVYAMSDGQGDWQVLPGGLTRVAPQREASTEGWLSIQRGSATVDTWVLTDGPVDTTSLLPSPMQAAELAAAHRTVTSRSAENLFWLGRYTERAENTARLARLTLEALAGVQRGVLPPEMTALLQVLARRHGLFTGEVPGRAEFEHKLLAALPAASGSFGVGFNLGALRDCGEALRERLSPEAWRLIHDVGQHFEQHVIEALRGPSAGPDCLGVLARVDTHLAALTGIQTDRMTRDDGWRLLSIGRQIERLVFLCEALADVFEHDLALSEDGFALVLALFDSTITYRAQFQARRELAPLLHLLVHSTENPRSLGWVTRTLRERFAKLSRHEADPRWAAEIAARLPEPTDWPLDMLSEPETHHLALTTRLRVTAAAAQGLSNHISQQFFAHVVGTEQRVWQ</sequence>
<evidence type="ECO:0000313" key="5">
    <source>
        <dbReference type="Proteomes" id="UP001495147"/>
    </source>
</evidence>
<protein>
    <submittedName>
        <fullName evidence="4">Circularly permuted type 2 ATP-grasp protein</fullName>
    </submittedName>
</protein>
<evidence type="ECO:0000259" key="2">
    <source>
        <dbReference type="Pfam" id="PF04168"/>
    </source>
</evidence>
<name>A0ABV0G1J3_9BURK</name>
<dbReference type="Pfam" id="PF04168">
    <property type="entry name" value="Alpha-E"/>
    <property type="match status" value="1"/>
</dbReference>
<dbReference type="InterPro" id="IPR025841">
    <property type="entry name" value="CP_ATPgrasp_2"/>
</dbReference>
<dbReference type="PANTHER" id="PTHR34595">
    <property type="entry name" value="BLR5612 PROTEIN"/>
    <property type="match status" value="1"/>
</dbReference>